<organism evidence="2 3">
    <name type="scientific">Portunus trituberculatus</name>
    <name type="common">Swimming crab</name>
    <name type="synonym">Neptunus trituberculatus</name>
    <dbReference type="NCBI Taxonomy" id="210409"/>
    <lineage>
        <taxon>Eukaryota</taxon>
        <taxon>Metazoa</taxon>
        <taxon>Ecdysozoa</taxon>
        <taxon>Arthropoda</taxon>
        <taxon>Crustacea</taxon>
        <taxon>Multicrustacea</taxon>
        <taxon>Malacostraca</taxon>
        <taxon>Eumalacostraca</taxon>
        <taxon>Eucarida</taxon>
        <taxon>Decapoda</taxon>
        <taxon>Pleocyemata</taxon>
        <taxon>Brachyura</taxon>
        <taxon>Eubrachyura</taxon>
        <taxon>Portunoidea</taxon>
        <taxon>Portunidae</taxon>
        <taxon>Portuninae</taxon>
        <taxon>Portunus</taxon>
    </lineage>
</organism>
<evidence type="ECO:0000256" key="1">
    <source>
        <dbReference type="SAM" id="MobiDB-lite"/>
    </source>
</evidence>
<sequence length="73" mass="8176">MSAAIVPGPAITANNVKMQESETNKERKQRTRGGIRGMHVRRLSGSGYGKDKQHNDIQQAQDFREAVPHVDFE</sequence>
<proteinExistence type="predicted"/>
<dbReference type="Proteomes" id="UP000324222">
    <property type="component" value="Unassembled WGS sequence"/>
</dbReference>
<feature type="region of interest" description="Disordered" evidence="1">
    <location>
        <begin position="18"/>
        <end position="55"/>
    </location>
</feature>
<keyword evidence="3" id="KW-1185">Reference proteome</keyword>
<reference evidence="2 3" key="1">
    <citation type="submission" date="2019-05" db="EMBL/GenBank/DDBJ databases">
        <title>Another draft genome of Portunus trituberculatus and its Hox gene families provides insights of decapod evolution.</title>
        <authorList>
            <person name="Jeong J.-H."/>
            <person name="Song I."/>
            <person name="Kim S."/>
            <person name="Choi T."/>
            <person name="Kim D."/>
            <person name="Ryu S."/>
            <person name="Kim W."/>
        </authorList>
    </citation>
    <scope>NUCLEOTIDE SEQUENCE [LARGE SCALE GENOMIC DNA]</scope>
    <source>
        <tissue evidence="2">Muscle</tissue>
    </source>
</reference>
<evidence type="ECO:0000313" key="3">
    <source>
        <dbReference type="Proteomes" id="UP000324222"/>
    </source>
</evidence>
<dbReference type="AlphaFoldDB" id="A0A5B7E7E9"/>
<evidence type="ECO:0000313" key="2">
    <source>
        <dbReference type="EMBL" id="MPC29961.1"/>
    </source>
</evidence>
<gene>
    <name evidence="2" type="ORF">E2C01_023216</name>
</gene>
<name>A0A5B7E7E9_PORTR</name>
<accession>A0A5B7E7E9</accession>
<protein>
    <submittedName>
        <fullName evidence="2">Uncharacterized protein</fullName>
    </submittedName>
</protein>
<feature type="compositionally biased region" description="Basic residues" evidence="1">
    <location>
        <begin position="27"/>
        <end position="42"/>
    </location>
</feature>
<dbReference type="EMBL" id="VSRR010002166">
    <property type="protein sequence ID" value="MPC29961.1"/>
    <property type="molecule type" value="Genomic_DNA"/>
</dbReference>
<comment type="caution">
    <text evidence="2">The sequence shown here is derived from an EMBL/GenBank/DDBJ whole genome shotgun (WGS) entry which is preliminary data.</text>
</comment>